<evidence type="ECO:0000313" key="1">
    <source>
        <dbReference type="EMBL" id="KAJ9077365.1"/>
    </source>
</evidence>
<organism evidence="1 2">
    <name type="scientific">Entomophthora muscae</name>
    <dbReference type="NCBI Taxonomy" id="34485"/>
    <lineage>
        <taxon>Eukaryota</taxon>
        <taxon>Fungi</taxon>
        <taxon>Fungi incertae sedis</taxon>
        <taxon>Zoopagomycota</taxon>
        <taxon>Entomophthoromycotina</taxon>
        <taxon>Entomophthoromycetes</taxon>
        <taxon>Entomophthorales</taxon>
        <taxon>Entomophthoraceae</taxon>
        <taxon>Entomophthora</taxon>
    </lineage>
</organism>
<reference evidence="1" key="1">
    <citation type="submission" date="2022-04" db="EMBL/GenBank/DDBJ databases">
        <title>Genome of the entomopathogenic fungus Entomophthora muscae.</title>
        <authorList>
            <person name="Elya C."/>
            <person name="Lovett B.R."/>
            <person name="Lee E."/>
            <person name="Macias A.M."/>
            <person name="Hajek A.E."/>
            <person name="De Bivort B.L."/>
            <person name="Kasson M.T."/>
            <person name="De Fine Licht H.H."/>
            <person name="Stajich J.E."/>
        </authorList>
    </citation>
    <scope>NUCLEOTIDE SEQUENCE</scope>
    <source>
        <strain evidence="1">Berkeley</strain>
    </source>
</reference>
<comment type="caution">
    <text evidence="1">The sequence shown here is derived from an EMBL/GenBank/DDBJ whole genome shotgun (WGS) entry which is preliminary data.</text>
</comment>
<proteinExistence type="predicted"/>
<accession>A0ACC2TRJ2</accession>
<protein>
    <submittedName>
        <fullName evidence="1">Bud site selection protein, Revert to axial protein 1, variant 3</fullName>
    </submittedName>
</protein>
<gene>
    <name evidence="1" type="primary">RAX1_1</name>
    <name evidence="1" type="ORF">DSO57_1017335</name>
</gene>
<name>A0ACC2TRJ2_9FUNG</name>
<evidence type="ECO:0000313" key="2">
    <source>
        <dbReference type="Proteomes" id="UP001165960"/>
    </source>
</evidence>
<sequence>MEVRWQEPVQGFKDNWQRDKTLRSRQSATKHMSSKKCSTWPQAPSLEEILDKRASTPYSHSDFEAFLKPTDLHYLLQLWDALQIHEQVWLGYCRHNEKSMGRTLAKEKWIGVEIDEPIVLLSDVREVASRINFMYLVTGSPYDVNMPPQLTYKLAQALSNHRPCDPSLLEGVRSQLFSRLVHLHPHFINSASTFNLTLVSSLLNGAIGALSVSLALAAAYAIIFIYRLSREFRLTIFPLLWFGSVLMLASAIGNHPMLALLGRTERHPFRLSRIDDPFALSSHRHIAFRTLAIASLLSISESLNILHHLAFSPPFEPILP</sequence>
<keyword evidence="2" id="KW-1185">Reference proteome</keyword>
<dbReference type="EMBL" id="QTSX02002202">
    <property type="protein sequence ID" value="KAJ9077365.1"/>
    <property type="molecule type" value="Genomic_DNA"/>
</dbReference>
<dbReference type="Proteomes" id="UP001165960">
    <property type="component" value="Unassembled WGS sequence"/>
</dbReference>